<keyword evidence="2" id="KW-1185">Reference proteome</keyword>
<reference evidence="1" key="1">
    <citation type="submission" date="2021-09" db="EMBL/GenBank/DDBJ databases">
        <title>Genome of Aequorivita sp. strain F47161.</title>
        <authorList>
            <person name="Wang Y."/>
        </authorList>
    </citation>
    <scope>NUCLEOTIDE SEQUENCE</scope>
    <source>
        <strain evidence="1">F47161</strain>
    </source>
</reference>
<name>A0A9X1QXT2_9FLAO</name>
<evidence type="ECO:0000313" key="2">
    <source>
        <dbReference type="Proteomes" id="UP001139461"/>
    </source>
</evidence>
<organism evidence="1 2">
    <name type="scientific">Aequorivita vitellina</name>
    <dbReference type="NCBI Taxonomy" id="2874475"/>
    <lineage>
        <taxon>Bacteria</taxon>
        <taxon>Pseudomonadati</taxon>
        <taxon>Bacteroidota</taxon>
        <taxon>Flavobacteriia</taxon>
        <taxon>Flavobacteriales</taxon>
        <taxon>Flavobacteriaceae</taxon>
        <taxon>Aequorivita</taxon>
    </lineage>
</organism>
<proteinExistence type="predicted"/>
<comment type="caution">
    <text evidence="1">The sequence shown here is derived from an EMBL/GenBank/DDBJ whole genome shotgun (WGS) entry which is preliminary data.</text>
</comment>
<dbReference type="RefSeq" id="WP_237603539.1">
    <property type="nucleotide sequence ID" value="NZ_JAIRBA010000025.1"/>
</dbReference>
<sequence>MKKIKSLFIGGLLFLFLTSFSLDVSGVYICKGPKSTKYHYKKDCRGLSNCSTDTYSVTLSEAKKLGRSLCGWED</sequence>
<evidence type="ECO:0000313" key="1">
    <source>
        <dbReference type="EMBL" id="MCG2419754.1"/>
    </source>
</evidence>
<dbReference type="EMBL" id="JAIRBA010000025">
    <property type="protein sequence ID" value="MCG2419754.1"/>
    <property type="molecule type" value="Genomic_DNA"/>
</dbReference>
<accession>A0A9X1QXT2</accession>
<dbReference type="AlphaFoldDB" id="A0A9X1QXT2"/>
<gene>
    <name evidence="1" type="ORF">K8089_12035</name>
</gene>
<protein>
    <submittedName>
        <fullName evidence="1">Uncharacterized protein</fullName>
    </submittedName>
</protein>
<dbReference type="Proteomes" id="UP001139461">
    <property type="component" value="Unassembled WGS sequence"/>
</dbReference>